<feature type="domain" description="MHD" evidence="10">
    <location>
        <begin position="185"/>
        <end position="534"/>
    </location>
</feature>
<dbReference type="InterPro" id="IPR016036">
    <property type="entry name" value="Malonyl_transacylase_ACP-bd"/>
</dbReference>
<dbReference type="OrthoDB" id="870at2759"/>
<dbReference type="InterPro" id="IPR011012">
    <property type="entry name" value="Longin-like_dom_sf"/>
</dbReference>
<dbReference type="Pfam" id="PF00928">
    <property type="entry name" value="Adap_comp_sub"/>
    <property type="match status" value="1"/>
</dbReference>
<dbReference type="InterPro" id="IPR016035">
    <property type="entry name" value="Acyl_Trfase/lysoPLipase"/>
</dbReference>
<sequence>MNGVIEALHIYDEHKRAILSHTYTSRPLSANHLLPLYLEHPAPRPNLIYLPSTNPPTLVFSLDHADLLYLATTSSEIEPLLVLEFLHRVIDALEEFLGAPVLAHKIEANYDVVAQLLTEMCDAGTVSTTEPNALRDVVEVEGLLGKLLGSINLPTKPLTGPSTTSLLTQNGPSLPWRRANVRHTSNELYADVVETLSVTLAPSGRPIAAFANGTIAFTSKVSGVPDIVVSLTGPSGKHNLKSVMELPVFHPCVRLNRWKENPGELSFIPPDGRFILAGYEVDLLPFANGKSGNMNYNLKLPVGVEVKTGLGSTGSDFEVRLNIHKIFGPTGQSVAGPSSRGGGAGGRGFGGPHAGTAASPSLQDVVVSVPLPSDVRNLSDVRPSKGDASYSPGDRLLEWHIPAKELSAGTSYFGLRCTVVGPLADDTTEEDSSGFGFGKDYSYDEPYQGSAARHQSKQQLKGSEEERDARRVAQNKILMPSSASVSFSVKGWVPSGVKVESIVIDPRKSRGLGEGVKPYKGVKYLTISVERKGSGHKSGGPGVGFTFDDRESSSPQLISSWPTVMNCCRPARKAAASVAVRALSLDSPTPLFRAATSTTQQRQSGSRRHGSTAARPRPRTAIFFPGQGVQKVGMLTPWLEAFPRTASAILDEIDSYVGYKLSDIIQNGPGRVLTATPNAQPAIMATSILILRILEREYGFKVAERADVSLGHSLGEFAALVAGGVLEFEDALYMVSRRAEAMAEATRKAREKYGGEYGMVAVVTEPEYLSALVEAIDDFVGYRSAGTRSESADSRKPIDQVLIANINSKNQIVLSGSLHKIKELIAHVRQFLGHDPRAVRLNSDSPFHSPIMWPAYYVMRDLVSSKSRVRGREDKDIITFPGLVECVSNVSARPFTSAADVQELLARQCLETVRWWDSIKYLDQEQKVRRWIGIGPGKVGRNLVGKEVGMRGMDTVKGGGVWAITDPIEIDEVFPGSNGGAQDILELQLYEPKLLLPGLRHDNLVLTAIPCGNGANDTIHSLLGRHRAQHKRLQNNPLQITIFPSYDTTTQTYTPVRTPLQFSLLLSGTLDIFEARSRHHMANPAGGGGTMLLSGDFGLLHAIDDRLAAYGFETNTGVKFVAVVDMRGRLLSRNNATTAAATAGSRGGVGLRDNELKPVFRAMQTAYVRLLQNPFYDPDETTVIAGGKPGVGSGTKRITSRKFGDEMRRIGETWAPGVASL</sequence>
<organism evidence="11 12">
    <name type="scientific">Xylaria flabelliformis</name>
    <dbReference type="NCBI Taxonomy" id="2512241"/>
    <lineage>
        <taxon>Eukaryota</taxon>
        <taxon>Fungi</taxon>
        <taxon>Dikarya</taxon>
        <taxon>Ascomycota</taxon>
        <taxon>Pezizomycotina</taxon>
        <taxon>Sordariomycetes</taxon>
        <taxon>Xylariomycetidae</taxon>
        <taxon>Xylariales</taxon>
        <taxon>Xylariaceae</taxon>
        <taxon>Xylaria</taxon>
    </lineage>
</organism>
<dbReference type="GO" id="GO:0004314">
    <property type="term" value="F:[acyl-carrier-protein] S-malonyltransferase activity"/>
    <property type="evidence" value="ECO:0007669"/>
    <property type="project" value="UniProtKB-EC"/>
</dbReference>
<dbReference type="Pfam" id="PF04628">
    <property type="entry name" value="Sedlin_N"/>
    <property type="match status" value="1"/>
</dbReference>
<dbReference type="GO" id="GO:0006886">
    <property type="term" value="P:intracellular protein transport"/>
    <property type="evidence" value="ECO:0007669"/>
    <property type="project" value="InterPro"/>
</dbReference>
<dbReference type="SUPFAM" id="SSF52151">
    <property type="entry name" value="FabD/lysophospholipase-like"/>
    <property type="match status" value="1"/>
</dbReference>
<evidence type="ECO:0000259" key="10">
    <source>
        <dbReference type="PROSITE" id="PS51072"/>
    </source>
</evidence>
<dbReference type="Gene3D" id="3.30.450.60">
    <property type="match status" value="1"/>
</dbReference>
<dbReference type="AlphaFoldDB" id="A0A553IA62"/>
<feature type="compositionally biased region" description="Gly residues" evidence="9">
    <location>
        <begin position="339"/>
        <end position="353"/>
    </location>
</feature>
<keyword evidence="4" id="KW-0808">Transferase</keyword>
<dbReference type="Pfam" id="PF00698">
    <property type="entry name" value="Acyl_transf_1"/>
    <property type="match status" value="1"/>
</dbReference>
<keyword evidence="5" id="KW-0653">Protein transport</keyword>
<dbReference type="InterPro" id="IPR006722">
    <property type="entry name" value="Sedlin"/>
</dbReference>
<reference evidence="12" key="1">
    <citation type="submission" date="2019-06" db="EMBL/GenBank/DDBJ databases">
        <title>Draft genome sequence of the griseofulvin-producing fungus Xylaria cubensis strain G536.</title>
        <authorList>
            <person name="Mead M.E."/>
            <person name="Raja H.A."/>
            <person name="Steenwyk J.L."/>
            <person name="Knowles S.L."/>
            <person name="Oberlies N.H."/>
            <person name="Rokas A."/>
        </authorList>
    </citation>
    <scope>NUCLEOTIDE SEQUENCE [LARGE SCALE GENOMIC DNA]</scope>
    <source>
        <strain evidence="12">G536</strain>
    </source>
</reference>
<comment type="subcellular location">
    <subcellularLocation>
        <location evidence="1">Endomembrane system</location>
    </subcellularLocation>
</comment>
<dbReference type="SUPFAM" id="SSF64356">
    <property type="entry name" value="SNARE-like"/>
    <property type="match status" value="2"/>
</dbReference>
<keyword evidence="6" id="KW-0472">Membrane</keyword>
<dbReference type="GO" id="GO:0030131">
    <property type="term" value="C:clathrin adaptor complex"/>
    <property type="evidence" value="ECO:0007669"/>
    <property type="project" value="InterPro"/>
</dbReference>
<comment type="caution">
    <text evidence="11">The sequence shown here is derived from an EMBL/GenBank/DDBJ whole genome shotgun (WGS) entry which is preliminary data.</text>
</comment>
<dbReference type="CDD" id="cd14837">
    <property type="entry name" value="AP3_Mu_N"/>
    <property type="match status" value="1"/>
</dbReference>
<evidence type="ECO:0000256" key="4">
    <source>
        <dbReference type="ARBA" id="ARBA00022679"/>
    </source>
</evidence>
<evidence type="ECO:0000313" key="11">
    <source>
        <dbReference type="EMBL" id="TRX97084.1"/>
    </source>
</evidence>
<dbReference type="Gene3D" id="3.30.70.250">
    <property type="entry name" value="Malonyl-CoA ACP transacylase, ACP-binding"/>
    <property type="match status" value="1"/>
</dbReference>
<feature type="compositionally biased region" description="Polar residues" evidence="9">
    <location>
        <begin position="595"/>
        <end position="604"/>
    </location>
</feature>
<comment type="catalytic activity">
    <reaction evidence="8">
        <text>holo-[ACP] + malonyl-CoA = malonyl-[ACP] + CoA</text>
        <dbReference type="Rhea" id="RHEA:41792"/>
        <dbReference type="Rhea" id="RHEA-COMP:9623"/>
        <dbReference type="Rhea" id="RHEA-COMP:9685"/>
        <dbReference type="ChEBI" id="CHEBI:57287"/>
        <dbReference type="ChEBI" id="CHEBI:57384"/>
        <dbReference type="ChEBI" id="CHEBI:64479"/>
        <dbReference type="ChEBI" id="CHEBI:78449"/>
        <dbReference type="EC" id="2.3.1.39"/>
    </reaction>
</comment>
<dbReference type="STRING" id="2512241.A0A553IA62"/>
<dbReference type="PROSITE" id="PS00991">
    <property type="entry name" value="CLAT_ADAPTOR_M_2"/>
    <property type="match status" value="1"/>
</dbReference>
<dbReference type="GO" id="GO:0006888">
    <property type="term" value="P:endoplasmic reticulum to Golgi vesicle-mediated transport"/>
    <property type="evidence" value="ECO:0007669"/>
    <property type="project" value="InterPro"/>
</dbReference>
<evidence type="ECO:0000256" key="7">
    <source>
        <dbReference type="ARBA" id="ARBA00023315"/>
    </source>
</evidence>
<dbReference type="PROSITE" id="PS51072">
    <property type="entry name" value="MHD"/>
    <property type="match status" value="1"/>
</dbReference>
<name>A0A553IA62_9PEZI</name>
<dbReference type="EMBL" id="VFLP01000007">
    <property type="protein sequence ID" value="TRX97084.1"/>
    <property type="molecule type" value="Genomic_DNA"/>
</dbReference>
<dbReference type="Gene3D" id="3.30.450.70">
    <property type="match status" value="1"/>
</dbReference>
<dbReference type="SMART" id="SM00827">
    <property type="entry name" value="PKS_AT"/>
    <property type="match status" value="1"/>
</dbReference>
<feature type="region of interest" description="Disordered" evidence="9">
    <location>
        <begin position="591"/>
        <end position="615"/>
    </location>
</feature>
<dbReference type="Gene3D" id="3.40.366.10">
    <property type="entry name" value="Malonyl-Coenzyme A Acyl Carrier Protein, domain 2"/>
    <property type="match status" value="1"/>
</dbReference>
<keyword evidence="3" id="KW-0813">Transport</keyword>
<evidence type="ECO:0000256" key="6">
    <source>
        <dbReference type="ARBA" id="ARBA00023136"/>
    </source>
</evidence>
<dbReference type="InterPro" id="IPR050858">
    <property type="entry name" value="Mal-CoA-ACP_Trans/PKS_FabD"/>
</dbReference>
<dbReference type="InterPro" id="IPR018240">
    <property type="entry name" value="Clathrin_mu_CS"/>
</dbReference>
<dbReference type="Gene3D" id="2.60.40.1170">
    <property type="entry name" value="Mu homology domain, subdomain B"/>
    <property type="match status" value="3"/>
</dbReference>
<evidence type="ECO:0000313" key="12">
    <source>
        <dbReference type="Proteomes" id="UP000319160"/>
    </source>
</evidence>
<dbReference type="PANTHER" id="PTHR42681">
    <property type="entry name" value="MALONYL-COA-ACYL CARRIER PROTEIN TRANSACYLASE, MITOCHONDRIAL"/>
    <property type="match status" value="1"/>
</dbReference>
<dbReference type="GO" id="GO:0012505">
    <property type="term" value="C:endomembrane system"/>
    <property type="evidence" value="ECO:0007669"/>
    <property type="project" value="UniProtKB-SubCell"/>
</dbReference>
<keyword evidence="7" id="KW-0012">Acyltransferase</keyword>
<evidence type="ECO:0000256" key="9">
    <source>
        <dbReference type="SAM" id="MobiDB-lite"/>
    </source>
</evidence>
<gene>
    <name evidence="11" type="ORF">FHL15_001878</name>
</gene>
<dbReference type="GO" id="GO:0005739">
    <property type="term" value="C:mitochondrion"/>
    <property type="evidence" value="ECO:0007669"/>
    <property type="project" value="TreeGrafter"/>
</dbReference>
<dbReference type="InterPro" id="IPR036168">
    <property type="entry name" value="AP2_Mu_C_sf"/>
</dbReference>
<proteinExistence type="predicted"/>
<accession>A0A553IA62</accession>
<dbReference type="Proteomes" id="UP000319160">
    <property type="component" value="Unassembled WGS sequence"/>
</dbReference>
<feature type="region of interest" description="Disordered" evidence="9">
    <location>
        <begin position="446"/>
        <end position="468"/>
    </location>
</feature>
<protein>
    <recommendedName>
        <fullName evidence="2">[acyl-carrier-protein] S-malonyltransferase</fullName>
        <ecNumber evidence="2">2.3.1.39</ecNumber>
    </recommendedName>
</protein>
<evidence type="ECO:0000256" key="2">
    <source>
        <dbReference type="ARBA" id="ARBA00013258"/>
    </source>
</evidence>
<dbReference type="InterPro" id="IPR001227">
    <property type="entry name" value="Ac_transferase_dom_sf"/>
</dbReference>
<dbReference type="InterPro" id="IPR014043">
    <property type="entry name" value="Acyl_transferase_dom"/>
</dbReference>
<evidence type="ECO:0000256" key="8">
    <source>
        <dbReference type="ARBA" id="ARBA00048462"/>
    </source>
</evidence>
<evidence type="ECO:0000256" key="5">
    <source>
        <dbReference type="ARBA" id="ARBA00022927"/>
    </source>
</evidence>
<dbReference type="SUPFAM" id="SSF49447">
    <property type="entry name" value="Second domain of Mu2 adaptin subunit (ap50) of ap2 adaptor"/>
    <property type="match status" value="1"/>
</dbReference>
<dbReference type="SUPFAM" id="SSF55048">
    <property type="entry name" value="Probable ACP-binding domain of malonyl-CoA ACP transacylase"/>
    <property type="match status" value="1"/>
</dbReference>
<dbReference type="InterPro" id="IPR028565">
    <property type="entry name" value="MHD"/>
</dbReference>
<feature type="region of interest" description="Disordered" evidence="9">
    <location>
        <begin position="332"/>
        <end position="355"/>
    </location>
</feature>
<dbReference type="GO" id="GO:0006633">
    <property type="term" value="P:fatty acid biosynthetic process"/>
    <property type="evidence" value="ECO:0007669"/>
    <property type="project" value="TreeGrafter"/>
</dbReference>
<dbReference type="PANTHER" id="PTHR42681:SF1">
    <property type="entry name" value="MALONYL-COA-ACYL CARRIER PROTEIN TRANSACYLASE, MITOCHONDRIAL"/>
    <property type="match status" value="1"/>
</dbReference>
<evidence type="ECO:0000256" key="1">
    <source>
        <dbReference type="ARBA" id="ARBA00004308"/>
    </source>
</evidence>
<evidence type="ECO:0000256" key="3">
    <source>
        <dbReference type="ARBA" id="ARBA00022448"/>
    </source>
</evidence>
<dbReference type="EC" id="2.3.1.39" evidence="2"/>
<keyword evidence="12" id="KW-1185">Reference proteome</keyword>